<dbReference type="PROSITE" id="PS50142">
    <property type="entry name" value="RNASE_3_2"/>
    <property type="match status" value="1"/>
</dbReference>
<gene>
    <name evidence="3" type="ORF">BMF94_0250</name>
</gene>
<name>A0A2S5BIQ6_9BASI</name>
<feature type="compositionally biased region" description="Pro residues" evidence="1">
    <location>
        <begin position="20"/>
        <end position="33"/>
    </location>
</feature>
<proteinExistence type="predicted"/>
<dbReference type="EMBL" id="PJQD01000002">
    <property type="protein sequence ID" value="POY76658.1"/>
    <property type="molecule type" value="Genomic_DNA"/>
</dbReference>
<dbReference type="AlphaFoldDB" id="A0A2S5BIQ6"/>
<comment type="caution">
    <text evidence="3">The sequence shown here is derived from an EMBL/GenBank/DDBJ whole genome shotgun (WGS) entry which is preliminary data.</text>
</comment>
<dbReference type="Proteomes" id="UP000237144">
    <property type="component" value="Unassembled WGS sequence"/>
</dbReference>
<evidence type="ECO:0000256" key="1">
    <source>
        <dbReference type="SAM" id="MobiDB-lite"/>
    </source>
</evidence>
<protein>
    <recommendedName>
        <fullName evidence="2">RNase III domain-containing protein</fullName>
    </recommendedName>
</protein>
<dbReference type="GO" id="GO:0006396">
    <property type="term" value="P:RNA processing"/>
    <property type="evidence" value="ECO:0007669"/>
    <property type="project" value="InterPro"/>
</dbReference>
<organism evidence="3 4">
    <name type="scientific">Rhodotorula taiwanensis</name>
    <dbReference type="NCBI Taxonomy" id="741276"/>
    <lineage>
        <taxon>Eukaryota</taxon>
        <taxon>Fungi</taxon>
        <taxon>Dikarya</taxon>
        <taxon>Basidiomycota</taxon>
        <taxon>Pucciniomycotina</taxon>
        <taxon>Microbotryomycetes</taxon>
        <taxon>Sporidiobolales</taxon>
        <taxon>Sporidiobolaceae</taxon>
        <taxon>Rhodotorula</taxon>
    </lineage>
</organism>
<dbReference type="SUPFAM" id="SSF69065">
    <property type="entry name" value="RNase III domain-like"/>
    <property type="match status" value="1"/>
</dbReference>
<dbReference type="GO" id="GO:0004525">
    <property type="term" value="F:ribonuclease III activity"/>
    <property type="evidence" value="ECO:0007669"/>
    <property type="project" value="InterPro"/>
</dbReference>
<dbReference type="InterPro" id="IPR000999">
    <property type="entry name" value="RNase_III_dom"/>
</dbReference>
<dbReference type="OrthoDB" id="2521676at2759"/>
<dbReference type="STRING" id="741276.A0A2S5BIQ6"/>
<sequence>MASDVPPAPATEPGQAPPASWRPPSLPFVPAALPPLPPIPDATIAVRARTHKGSVTQADGNKRDSRHAELASNEILEWKGDAALHWLISTHLSAVLPTATSGELSDLRSRLTSNRTFSHLAWHYGLTSALFTRKNQLSDNSTAEEQQRTAANALEAHIGGLIDAHQGDVRPVSDYLRQLLLPAVFPAFLHIKRSLENASNPDASGPPNKRPRLETGDAVLDAENRTSSGRRAVTRFRHHQWIDEFTENRRWTATLEIGGQVVGVGAAGKIAAARDVALEAYLDKISNATSSPA</sequence>
<evidence type="ECO:0000259" key="2">
    <source>
        <dbReference type="PROSITE" id="PS50142"/>
    </source>
</evidence>
<dbReference type="Pfam" id="PF00636">
    <property type="entry name" value="Ribonuclease_3"/>
    <property type="match status" value="1"/>
</dbReference>
<evidence type="ECO:0000313" key="4">
    <source>
        <dbReference type="Proteomes" id="UP000237144"/>
    </source>
</evidence>
<keyword evidence="4" id="KW-1185">Reference proteome</keyword>
<reference evidence="3 4" key="1">
    <citation type="journal article" date="2018" name="Front. Microbiol.">
        <title>Prospects for Fungal Bioremediation of Acidic Radioactive Waste Sites: Characterization and Genome Sequence of Rhodotorula taiwanensis MD1149.</title>
        <authorList>
            <person name="Tkavc R."/>
            <person name="Matrosova V.Y."/>
            <person name="Grichenko O.E."/>
            <person name="Gostincar C."/>
            <person name="Volpe R.P."/>
            <person name="Klimenkova P."/>
            <person name="Gaidamakova E.K."/>
            <person name="Zhou C.E."/>
            <person name="Stewart B.J."/>
            <person name="Lyman M.G."/>
            <person name="Malfatti S.A."/>
            <person name="Rubinfeld B."/>
            <person name="Courtot M."/>
            <person name="Singh J."/>
            <person name="Dalgard C.L."/>
            <person name="Hamilton T."/>
            <person name="Frey K.G."/>
            <person name="Gunde-Cimerman N."/>
            <person name="Dugan L."/>
            <person name="Daly M.J."/>
        </authorList>
    </citation>
    <scope>NUCLEOTIDE SEQUENCE [LARGE SCALE GENOMIC DNA]</scope>
    <source>
        <strain evidence="3 4">MD1149</strain>
    </source>
</reference>
<evidence type="ECO:0000313" key="3">
    <source>
        <dbReference type="EMBL" id="POY76658.1"/>
    </source>
</evidence>
<accession>A0A2S5BIQ6</accession>
<dbReference type="InterPro" id="IPR036389">
    <property type="entry name" value="RNase_III_sf"/>
</dbReference>
<feature type="region of interest" description="Disordered" evidence="1">
    <location>
        <begin position="1"/>
        <end position="33"/>
    </location>
</feature>
<dbReference type="SMART" id="SM00535">
    <property type="entry name" value="RIBOc"/>
    <property type="match status" value="1"/>
</dbReference>
<feature type="region of interest" description="Disordered" evidence="1">
    <location>
        <begin position="197"/>
        <end position="217"/>
    </location>
</feature>
<dbReference type="CDD" id="cd00593">
    <property type="entry name" value="RIBOc"/>
    <property type="match status" value="1"/>
</dbReference>
<dbReference type="Gene3D" id="1.10.1520.10">
    <property type="entry name" value="Ribonuclease III domain"/>
    <property type="match status" value="1"/>
</dbReference>
<feature type="compositionally biased region" description="Pro residues" evidence="1">
    <location>
        <begin position="1"/>
        <end position="10"/>
    </location>
</feature>
<feature type="domain" description="RNase III" evidence="2">
    <location>
        <begin position="48"/>
        <end position="162"/>
    </location>
</feature>